<keyword evidence="10" id="KW-0539">Nucleus</keyword>
<dbReference type="GO" id="GO:0008270">
    <property type="term" value="F:zinc ion binding"/>
    <property type="evidence" value="ECO:0007669"/>
    <property type="project" value="UniProtKB-KW"/>
</dbReference>
<evidence type="ECO:0000313" key="13">
    <source>
        <dbReference type="EMBL" id="ESO93948.1"/>
    </source>
</evidence>
<accession>V3ZRA4</accession>
<dbReference type="RefSeq" id="XP_009055564.1">
    <property type="nucleotide sequence ID" value="XM_009057316.1"/>
</dbReference>
<keyword evidence="4" id="KW-0677">Repeat</keyword>
<feature type="non-terminal residue" evidence="13">
    <location>
        <position position="77"/>
    </location>
</feature>
<dbReference type="Pfam" id="PF00096">
    <property type="entry name" value="zf-C2H2"/>
    <property type="match status" value="2"/>
</dbReference>
<evidence type="ECO:0000256" key="3">
    <source>
        <dbReference type="ARBA" id="ARBA00022723"/>
    </source>
</evidence>
<organism evidence="13 14">
    <name type="scientific">Lottia gigantea</name>
    <name type="common">Giant owl limpet</name>
    <dbReference type="NCBI Taxonomy" id="225164"/>
    <lineage>
        <taxon>Eukaryota</taxon>
        <taxon>Metazoa</taxon>
        <taxon>Spiralia</taxon>
        <taxon>Lophotrochozoa</taxon>
        <taxon>Mollusca</taxon>
        <taxon>Gastropoda</taxon>
        <taxon>Patellogastropoda</taxon>
        <taxon>Lottioidea</taxon>
        <taxon>Lottiidae</taxon>
        <taxon>Lottia</taxon>
    </lineage>
</organism>
<dbReference type="InterPro" id="IPR036236">
    <property type="entry name" value="Znf_C2H2_sf"/>
</dbReference>
<reference evidence="13 14" key="1">
    <citation type="journal article" date="2013" name="Nature">
        <title>Insights into bilaterian evolution from three spiralian genomes.</title>
        <authorList>
            <person name="Simakov O."/>
            <person name="Marletaz F."/>
            <person name="Cho S.J."/>
            <person name="Edsinger-Gonzales E."/>
            <person name="Havlak P."/>
            <person name="Hellsten U."/>
            <person name="Kuo D.H."/>
            <person name="Larsson T."/>
            <person name="Lv J."/>
            <person name="Arendt D."/>
            <person name="Savage R."/>
            <person name="Osoegawa K."/>
            <person name="de Jong P."/>
            <person name="Grimwood J."/>
            <person name="Chapman J.A."/>
            <person name="Shapiro H."/>
            <person name="Aerts A."/>
            <person name="Otillar R.P."/>
            <person name="Terry A.Y."/>
            <person name="Boore J.L."/>
            <person name="Grigoriev I.V."/>
            <person name="Lindberg D.R."/>
            <person name="Seaver E.C."/>
            <person name="Weisblat D.A."/>
            <person name="Putnam N.H."/>
            <person name="Rokhsar D.S."/>
        </authorList>
    </citation>
    <scope>NUCLEOTIDE SEQUENCE [LARGE SCALE GENOMIC DNA]</scope>
</reference>
<dbReference type="GO" id="GO:0000981">
    <property type="term" value="F:DNA-binding transcription factor activity, RNA polymerase II-specific"/>
    <property type="evidence" value="ECO:0007669"/>
    <property type="project" value="TreeGrafter"/>
</dbReference>
<dbReference type="PANTHER" id="PTHR24394:SF29">
    <property type="entry name" value="MYONEURIN"/>
    <property type="match status" value="1"/>
</dbReference>
<feature type="non-terminal residue" evidence="13">
    <location>
        <position position="1"/>
    </location>
</feature>
<evidence type="ECO:0000256" key="9">
    <source>
        <dbReference type="ARBA" id="ARBA00023163"/>
    </source>
</evidence>
<dbReference type="Gene3D" id="3.30.160.60">
    <property type="entry name" value="Classic Zinc Finger"/>
    <property type="match status" value="2"/>
</dbReference>
<dbReference type="EMBL" id="KB201890">
    <property type="protein sequence ID" value="ESO93948.1"/>
    <property type="molecule type" value="Genomic_DNA"/>
</dbReference>
<dbReference type="Proteomes" id="UP000030746">
    <property type="component" value="Unassembled WGS sequence"/>
</dbReference>
<dbReference type="AlphaFoldDB" id="V3ZRA4"/>
<dbReference type="OrthoDB" id="9998363at2759"/>
<name>V3ZRA4_LOTGI</name>
<evidence type="ECO:0000256" key="5">
    <source>
        <dbReference type="ARBA" id="ARBA00022771"/>
    </source>
</evidence>
<dbReference type="PROSITE" id="PS00028">
    <property type="entry name" value="ZINC_FINGER_C2H2_1"/>
    <property type="match status" value="2"/>
</dbReference>
<feature type="domain" description="C2H2-type" evidence="12">
    <location>
        <begin position="39"/>
        <end position="67"/>
    </location>
</feature>
<evidence type="ECO:0000256" key="6">
    <source>
        <dbReference type="ARBA" id="ARBA00022833"/>
    </source>
</evidence>
<evidence type="ECO:0000256" key="8">
    <source>
        <dbReference type="ARBA" id="ARBA00023125"/>
    </source>
</evidence>
<keyword evidence="14" id="KW-1185">Reference proteome</keyword>
<comment type="similarity">
    <text evidence="2">Belongs to the krueppel C2H2-type zinc-finger protein family.</text>
</comment>
<keyword evidence="7" id="KW-0805">Transcription regulation</keyword>
<proteinExistence type="inferred from homology"/>
<evidence type="ECO:0000256" key="7">
    <source>
        <dbReference type="ARBA" id="ARBA00023015"/>
    </source>
</evidence>
<keyword evidence="6" id="KW-0862">Zinc</keyword>
<comment type="subcellular location">
    <subcellularLocation>
        <location evidence="1">Nucleus</location>
    </subcellularLocation>
</comment>
<keyword evidence="9" id="KW-0804">Transcription</keyword>
<evidence type="ECO:0000256" key="4">
    <source>
        <dbReference type="ARBA" id="ARBA00022737"/>
    </source>
</evidence>
<evidence type="ECO:0000256" key="11">
    <source>
        <dbReference type="PROSITE-ProRule" id="PRU00042"/>
    </source>
</evidence>
<dbReference type="KEGG" id="lgi:LOTGIDRAFT_100449"/>
<dbReference type="InterPro" id="IPR013087">
    <property type="entry name" value="Znf_C2H2_type"/>
</dbReference>
<protein>
    <recommendedName>
        <fullName evidence="12">C2H2-type domain-containing protein</fullName>
    </recommendedName>
</protein>
<dbReference type="HOGENOM" id="CLU_002678_42_18_1"/>
<sequence length="77" mass="8701">HILTHSTERPFQCNTCNKAFKNKPTLTSHQLITHSSQIFQCDICSKCFTLKGTLKSHVATVHNGERNEICHICGKSF</sequence>
<gene>
    <name evidence="13" type="ORF">LOTGIDRAFT_100449</name>
</gene>
<dbReference type="GO" id="GO:0005634">
    <property type="term" value="C:nucleus"/>
    <property type="evidence" value="ECO:0007669"/>
    <property type="project" value="UniProtKB-SubCell"/>
</dbReference>
<keyword evidence="3" id="KW-0479">Metal-binding</keyword>
<evidence type="ECO:0000256" key="10">
    <source>
        <dbReference type="ARBA" id="ARBA00023242"/>
    </source>
</evidence>
<dbReference type="FunFam" id="3.30.160.60:FF:001064">
    <property type="entry name" value="Zinc finger protein 425"/>
    <property type="match status" value="1"/>
</dbReference>
<dbReference type="SUPFAM" id="SSF57667">
    <property type="entry name" value="beta-beta-alpha zinc fingers"/>
    <property type="match status" value="1"/>
</dbReference>
<keyword evidence="8" id="KW-0238">DNA-binding</keyword>
<evidence type="ECO:0000259" key="12">
    <source>
        <dbReference type="PROSITE" id="PS50157"/>
    </source>
</evidence>
<dbReference type="PANTHER" id="PTHR24394">
    <property type="entry name" value="ZINC FINGER PROTEIN"/>
    <property type="match status" value="1"/>
</dbReference>
<dbReference type="PROSITE" id="PS50157">
    <property type="entry name" value="ZINC_FINGER_C2H2_2"/>
    <property type="match status" value="2"/>
</dbReference>
<feature type="domain" description="C2H2-type" evidence="12">
    <location>
        <begin position="11"/>
        <end position="37"/>
    </location>
</feature>
<evidence type="ECO:0000256" key="1">
    <source>
        <dbReference type="ARBA" id="ARBA00004123"/>
    </source>
</evidence>
<keyword evidence="5 11" id="KW-0863">Zinc-finger</keyword>
<evidence type="ECO:0000256" key="2">
    <source>
        <dbReference type="ARBA" id="ARBA00006991"/>
    </source>
</evidence>
<evidence type="ECO:0000313" key="14">
    <source>
        <dbReference type="Proteomes" id="UP000030746"/>
    </source>
</evidence>
<dbReference type="SMART" id="SM00355">
    <property type="entry name" value="ZnF_C2H2"/>
    <property type="match status" value="2"/>
</dbReference>
<dbReference type="GeneID" id="20229516"/>
<dbReference type="GO" id="GO:0003677">
    <property type="term" value="F:DNA binding"/>
    <property type="evidence" value="ECO:0007669"/>
    <property type="project" value="UniProtKB-KW"/>
</dbReference>
<dbReference type="OMA" id="KSHECEV"/>
<dbReference type="CTD" id="20229516"/>